<feature type="domain" description="Amino acid transporter transmembrane" evidence="6">
    <location>
        <begin position="13"/>
        <end position="72"/>
    </location>
</feature>
<feature type="transmembrane region" description="Helical" evidence="5">
    <location>
        <begin position="239"/>
        <end position="259"/>
    </location>
</feature>
<comment type="subcellular location">
    <subcellularLocation>
        <location evidence="1">Membrane</location>
        <topology evidence="1">Multi-pass membrane protein</topology>
    </subcellularLocation>
</comment>
<feature type="transmembrane region" description="Helical" evidence="5">
    <location>
        <begin position="417"/>
        <end position="436"/>
    </location>
</feature>
<accession>A0A2C9LAD9</accession>
<dbReference type="VEuPathDB" id="VectorBase:BGLB028966"/>
<evidence type="ECO:0000256" key="2">
    <source>
        <dbReference type="ARBA" id="ARBA00022692"/>
    </source>
</evidence>
<evidence type="ECO:0000256" key="4">
    <source>
        <dbReference type="ARBA" id="ARBA00023136"/>
    </source>
</evidence>
<feature type="transmembrane region" description="Helical" evidence="5">
    <location>
        <begin position="199"/>
        <end position="219"/>
    </location>
</feature>
<keyword evidence="2 5" id="KW-0812">Transmembrane</keyword>
<dbReference type="EnsemblMetazoa" id="BGLB028966-RB">
    <property type="protein sequence ID" value="BGLB028966-PB"/>
    <property type="gene ID" value="BGLB028966"/>
</dbReference>
<feature type="transmembrane region" description="Helical" evidence="5">
    <location>
        <begin position="317"/>
        <end position="340"/>
    </location>
</feature>
<feature type="transmembrane region" description="Helical" evidence="5">
    <location>
        <begin position="361"/>
        <end position="377"/>
    </location>
</feature>
<dbReference type="KEGG" id="bgt:106065165"/>
<feature type="transmembrane region" description="Helical" evidence="5">
    <location>
        <begin position="175"/>
        <end position="192"/>
    </location>
</feature>
<organism evidence="7 8">
    <name type="scientific">Biomphalaria glabrata</name>
    <name type="common">Bloodfluke planorb</name>
    <name type="synonym">Freshwater snail</name>
    <dbReference type="NCBI Taxonomy" id="6526"/>
    <lineage>
        <taxon>Eukaryota</taxon>
        <taxon>Metazoa</taxon>
        <taxon>Spiralia</taxon>
        <taxon>Lophotrochozoa</taxon>
        <taxon>Mollusca</taxon>
        <taxon>Gastropoda</taxon>
        <taxon>Heterobranchia</taxon>
        <taxon>Euthyneura</taxon>
        <taxon>Panpulmonata</taxon>
        <taxon>Hygrophila</taxon>
        <taxon>Lymnaeoidea</taxon>
        <taxon>Planorbidae</taxon>
        <taxon>Biomphalaria</taxon>
    </lineage>
</organism>
<dbReference type="Pfam" id="PF01490">
    <property type="entry name" value="Aa_trans"/>
    <property type="match status" value="2"/>
</dbReference>
<feature type="transmembrane region" description="Helical" evidence="5">
    <location>
        <begin position="141"/>
        <end position="163"/>
    </location>
</feature>
<proteinExistence type="predicted"/>
<feature type="transmembrane region" description="Helical" evidence="5">
    <location>
        <begin position="18"/>
        <end position="37"/>
    </location>
</feature>
<dbReference type="AlphaFoldDB" id="A0A2C9LAD9"/>
<evidence type="ECO:0000256" key="5">
    <source>
        <dbReference type="SAM" id="Phobius"/>
    </source>
</evidence>
<feature type="transmembrane region" description="Helical" evidence="5">
    <location>
        <begin position="43"/>
        <end position="65"/>
    </location>
</feature>
<feature type="domain" description="Amino acid transporter transmembrane" evidence="6">
    <location>
        <begin position="123"/>
        <end position="439"/>
    </location>
</feature>
<evidence type="ECO:0000256" key="3">
    <source>
        <dbReference type="ARBA" id="ARBA00022989"/>
    </source>
</evidence>
<evidence type="ECO:0000313" key="8">
    <source>
        <dbReference type="Proteomes" id="UP000076420"/>
    </source>
</evidence>
<keyword evidence="4 5" id="KW-0472">Membrane</keyword>
<dbReference type="PANTHER" id="PTHR22950">
    <property type="entry name" value="AMINO ACID TRANSPORTER"/>
    <property type="match status" value="1"/>
</dbReference>
<dbReference type="VEuPathDB" id="VectorBase:BGLAX_040967"/>
<dbReference type="InterPro" id="IPR013057">
    <property type="entry name" value="AA_transpt_TM"/>
</dbReference>
<dbReference type="EnsemblMetazoa" id="BGLB028966-RA">
    <property type="protein sequence ID" value="BGLB028966-PA"/>
    <property type="gene ID" value="BGLB028966"/>
</dbReference>
<protein>
    <recommendedName>
        <fullName evidence="6">Amino acid transporter transmembrane domain-containing protein</fullName>
    </recommendedName>
</protein>
<dbReference type="OrthoDB" id="1684102at2759"/>
<evidence type="ECO:0000313" key="7">
    <source>
        <dbReference type="EnsemblMetazoa" id="BGLB028966-PA"/>
    </source>
</evidence>
<gene>
    <name evidence="7" type="primary">106065165</name>
</gene>
<dbReference type="PANTHER" id="PTHR22950:SF677">
    <property type="entry name" value="AMINO ACID TRANSPORTER TRANSMEMBRANE DOMAIN-CONTAINING PROTEIN"/>
    <property type="match status" value="1"/>
</dbReference>
<sequence>MGLSWICSGSETSNPLKILGNVFIAFIGAGILGLPYAFKEAGIIEGTVLMILLAVLSVRSMLLLLECKYHIIAVYESEDHQMGMKEDGLFSYFSGSGEETHDLLKEEGNLFTRIKDFKPFVSEDLSYGDIGYESLGAIGRLLVDLVVVLSQIGFSCAYLIFICRNLSHFLPSVEMAYWLIILLPPLSLLTLFRNLNSLAVTSILAQCANLFAFSIVFWFDFHHAANVSLHPREMALENLPYFAVIAIYCYEGAGLVLPLESSLVKEVRPQFNKYFISTLVGITVLYITFGICGYLSFGPDTNQIITLNLPHGDGFSFAAVVKSCMCFALFLTYPVMMFPVMKILEHYFIIDADRAIWKGNVLRGLVVLVTGVVVIMIPNFADLMAVVGASCCTLTVFILPAAFHLKLHKGLLTKKQMALDWFIICVGIAGAIFGLWDAIRRSSVVDIILEITTPSTAGTSTLVSNNVTTHVSQANTSDFVSAAMTSITTTTKSVTKSLVQWKFQALTTTLLPPINNSSLT</sequence>
<evidence type="ECO:0000256" key="1">
    <source>
        <dbReference type="ARBA" id="ARBA00004141"/>
    </source>
</evidence>
<feature type="transmembrane region" description="Helical" evidence="5">
    <location>
        <begin position="383"/>
        <end position="405"/>
    </location>
</feature>
<dbReference type="GO" id="GO:0015179">
    <property type="term" value="F:L-amino acid transmembrane transporter activity"/>
    <property type="evidence" value="ECO:0007669"/>
    <property type="project" value="TreeGrafter"/>
</dbReference>
<reference evidence="7" key="1">
    <citation type="submission" date="2020-05" db="UniProtKB">
        <authorList>
            <consortium name="EnsemblMetazoa"/>
        </authorList>
    </citation>
    <scope>IDENTIFICATION</scope>
    <source>
        <strain evidence="7">BB02</strain>
    </source>
</reference>
<name>A0A2C9LAD9_BIOGL</name>
<dbReference type="GO" id="GO:0005774">
    <property type="term" value="C:vacuolar membrane"/>
    <property type="evidence" value="ECO:0007669"/>
    <property type="project" value="TreeGrafter"/>
</dbReference>
<evidence type="ECO:0000259" key="6">
    <source>
        <dbReference type="Pfam" id="PF01490"/>
    </source>
</evidence>
<keyword evidence="3 5" id="KW-1133">Transmembrane helix</keyword>
<dbReference type="STRING" id="6526.A0A2C9LAD9"/>
<feature type="transmembrane region" description="Helical" evidence="5">
    <location>
        <begin position="271"/>
        <end position="297"/>
    </location>
</feature>
<dbReference type="Proteomes" id="UP000076420">
    <property type="component" value="Unassembled WGS sequence"/>
</dbReference>